<accession>A0AB34BY64</accession>
<evidence type="ECO:0000259" key="2">
    <source>
        <dbReference type="Pfam" id="PF02384"/>
    </source>
</evidence>
<dbReference type="Gene3D" id="3.40.50.150">
    <property type="entry name" value="Vaccinia Virus protein VP39"/>
    <property type="match status" value="1"/>
</dbReference>
<dbReference type="AlphaFoldDB" id="A0AB34BY64"/>
<dbReference type="GO" id="GO:0032259">
    <property type="term" value="P:methylation"/>
    <property type="evidence" value="ECO:0007669"/>
    <property type="project" value="UniProtKB-KW"/>
</dbReference>
<reference evidence="3 4" key="1">
    <citation type="submission" date="2019-09" db="EMBL/GenBank/DDBJ databases">
        <authorList>
            <person name="Vacheron J."/>
            <person name="Dubost A."/>
            <person name="Prigent-Combaret C."/>
            <person name="Muller D."/>
        </authorList>
    </citation>
    <scope>NUCLEOTIDE SEQUENCE [LARGE SCALE GENOMIC DNA]</scope>
    <source>
        <strain evidence="3 4">JV497</strain>
    </source>
</reference>
<dbReference type="GO" id="GO:0003677">
    <property type="term" value="F:DNA binding"/>
    <property type="evidence" value="ECO:0007669"/>
    <property type="project" value="InterPro"/>
</dbReference>
<feature type="domain" description="DNA methylase adenine-specific" evidence="2">
    <location>
        <begin position="1"/>
        <end position="94"/>
    </location>
</feature>
<dbReference type="Proteomes" id="UP000323924">
    <property type="component" value="Unassembled WGS sequence"/>
</dbReference>
<proteinExistence type="inferred from homology"/>
<sequence length="133" mass="14535">MIHTVIGLPDGLFSGSSTAASVMILNTVKPSDSIRFVKVTDEFTASGPEKRTELTKRPQLLSTVNNPMAIKIAVSEIVPDDCNLEVSRYLPDEEICKLSAALSIQPTNKLIDHGAIFIDQYIENPRHEAGGFH</sequence>
<dbReference type="Pfam" id="PF02384">
    <property type="entry name" value="N6_Mtase"/>
    <property type="match status" value="1"/>
</dbReference>
<protein>
    <submittedName>
        <fullName evidence="3">N-6 DNA methylase</fullName>
    </submittedName>
</protein>
<comment type="similarity">
    <text evidence="1">Belongs to the N(4)/N(6)-methyltransferase family.</text>
</comment>
<gene>
    <name evidence="3" type="ORF">F2A38_28220</name>
</gene>
<dbReference type="GO" id="GO:0008170">
    <property type="term" value="F:N-methyltransferase activity"/>
    <property type="evidence" value="ECO:0007669"/>
    <property type="project" value="InterPro"/>
</dbReference>
<evidence type="ECO:0000313" key="3">
    <source>
        <dbReference type="EMBL" id="KAA5836721.1"/>
    </source>
</evidence>
<dbReference type="InterPro" id="IPR003356">
    <property type="entry name" value="DNA_methylase_A-5"/>
</dbReference>
<keyword evidence="3" id="KW-0808">Transferase</keyword>
<evidence type="ECO:0000256" key="1">
    <source>
        <dbReference type="ARBA" id="ARBA00006594"/>
    </source>
</evidence>
<name>A0AB34BY64_9PSED</name>
<keyword evidence="3" id="KW-0489">Methyltransferase</keyword>
<dbReference type="InterPro" id="IPR029063">
    <property type="entry name" value="SAM-dependent_MTases_sf"/>
</dbReference>
<dbReference type="EMBL" id="VWPC01000030">
    <property type="protein sequence ID" value="KAA5836721.1"/>
    <property type="molecule type" value="Genomic_DNA"/>
</dbReference>
<comment type="caution">
    <text evidence="3">The sequence shown here is derived from an EMBL/GenBank/DDBJ whole genome shotgun (WGS) entry which is preliminary data.</text>
</comment>
<evidence type="ECO:0000313" key="4">
    <source>
        <dbReference type="Proteomes" id="UP000323924"/>
    </source>
</evidence>
<organism evidence="3 4">
    <name type="scientific">Pseudomonas chlororaphis</name>
    <dbReference type="NCBI Taxonomy" id="587753"/>
    <lineage>
        <taxon>Bacteria</taxon>
        <taxon>Pseudomonadati</taxon>
        <taxon>Pseudomonadota</taxon>
        <taxon>Gammaproteobacteria</taxon>
        <taxon>Pseudomonadales</taxon>
        <taxon>Pseudomonadaceae</taxon>
        <taxon>Pseudomonas</taxon>
    </lineage>
</organism>
<dbReference type="SUPFAM" id="SSF53335">
    <property type="entry name" value="S-adenosyl-L-methionine-dependent methyltransferases"/>
    <property type="match status" value="1"/>
</dbReference>